<accession>A0A7X3H5A4</accession>
<evidence type="ECO:0000313" key="1">
    <source>
        <dbReference type="EMBL" id="MWK55614.1"/>
    </source>
</evidence>
<evidence type="ECO:0000313" key="2">
    <source>
        <dbReference type="Proteomes" id="UP000461288"/>
    </source>
</evidence>
<comment type="caution">
    <text evidence="1">The sequence shown here is derived from an EMBL/GenBank/DDBJ whole genome shotgun (WGS) entry which is preliminary data.</text>
</comment>
<dbReference type="PANTHER" id="PTHR39166">
    <property type="entry name" value="BLL1166 PROTEIN"/>
    <property type="match status" value="1"/>
</dbReference>
<dbReference type="PANTHER" id="PTHR39166:SF1">
    <property type="entry name" value="BLL1166 PROTEIN"/>
    <property type="match status" value="1"/>
</dbReference>
<reference evidence="1 2" key="1">
    <citation type="submission" date="2019-12" db="EMBL/GenBank/DDBJ databases">
        <title>Draft genome sequence of Pseudomonas otitidis recovered from a chicken carcass.</title>
        <authorList>
            <person name="Vieira T.R."/>
            <person name="Oliviera E.F.C."/>
            <person name="Silva N.M.V."/>
            <person name="Sambrano G.E."/>
            <person name="Cibulski S.P."/>
            <person name="Cardoso M.R.I."/>
        </authorList>
    </citation>
    <scope>NUCLEOTIDE SEQUENCE [LARGE SCALE GENOMIC DNA]</scope>
    <source>
        <strain evidence="1 2">25_K</strain>
    </source>
</reference>
<organism evidence="1 2">
    <name type="scientific">Metapseudomonas otitidis</name>
    <dbReference type="NCBI Taxonomy" id="319939"/>
    <lineage>
        <taxon>Bacteria</taxon>
        <taxon>Pseudomonadati</taxon>
        <taxon>Pseudomonadota</taxon>
        <taxon>Gammaproteobacteria</taxon>
        <taxon>Pseudomonadales</taxon>
        <taxon>Pseudomonadaceae</taxon>
        <taxon>Metapseudomonas</taxon>
    </lineage>
</organism>
<name>A0A7X3H5A4_9GAMM</name>
<dbReference type="InterPro" id="IPR009267">
    <property type="entry name" value="NTP_transf_6"/>
</dbReference>
<dbReference type="EMBL" id="WTFN01000011">
    <property type="protein sequence ID" value="MWK55614.1"/>
    <property type="molecule type" value="Genomic_DNA"/>
</dbReference>
<dbReference type="AlphaFoldDB" id="A0A7X3H5A4"/>
<protein>
    <submittedName>
        <fullName evidence="1">Nitrate reductase</fullName>
    </submittedName>
</protein>
<sequence>MLALRCLASLGLKDAWLAAGFVRNLAWDQLHGYRHPTPLNDIDLIHFDPDQPDAEADARIEAHLRQQAGHLRWSVKNQARMHLRNGDAPYRDSCDAMARWPEVETAIGVRLRPGGGIEIATPFIQTGLLALRLTPNLQHRHPHTFAERVQAKGWLRQWPRLQVEDLPRAGAWHADPRNGNPSP</sequence>
<dbReference type="Proteomes" id="UP000461288">
    <property type="component" value="Unassembled WGS sequence"/>
</dbReference>
<dbReference type="Pfam" id="PF06042">
    <property type="entry name" value="NTP_transf_6"/>
    <property type="match status" value="1"/>
</dbReference>
<proteinExistence type="predicted"/>
<gene>
    <name evidence="1" type="ORF">GO594_06475</name>
</gene>